<organism evidence="6 7">
    <name type="scientific">Psylliodes chrysocephalus</name>
    <dbReference type="NCBI Taxonomy" id="3402493"/>
    <lineage>
        <taxon>Eukaryota</taxon>
        <taxon>Metazoa</taxon>
        <taxon>Ecdysozoa</taxon>
        <taxon>Arthropoda</taxon>
        <taxon>Hexapoda</taxon>
        <taxon>Insecta</taxon>
        <taxon>Pterygota</taxon>
        <taxon>Neoptera</taxon>
        <taxon>Endopterygota</taxon>
        <taxon>Coleoptera</taxon>
        <taxon>Polyphaga</taxon>
        <taxon>Cucujiformia</taxon>
        <taxon>Chrysomeloidea</taxon>
        <taxon>Chrysomelidae</taxon>
        <taxon>Galerucinae</taxon>
        <taxon>Alticini</taxon>
        <taxon>Psylliodes</taxon>
    </lineage>
</organism>
<protein>
    <recommendedName>
        <fullName evidence="5">MYND-type domain-containing protein</fullName>
    </recommendedName>
</protein>
<accession>A0A9P0CMH0</accession>
<dbReference type="Gene3D" id="6.10.140.2220">
    <property type="match status" value="1"/>
</dbReference>
<keyword evidence="2 4" id="KW-0863">Zinc-finger</keyword>
<name>A0A9P0CMH0_9CUCU</name>
<evidence type="ECO:0000256" key="4">
    <source>
        <dbReference type="PROSITE-ProRule" id="PRU00134"/>
    </source>
</evidence>
<dbReference type="Pfam" id="PF20179">
    <property type="entry name" value="MSS51_C"/>
    <property type="match status" value="1"/>
</dbReference>
<evidence type="ECO:0000256" key="1">
    <source>
        <dbReference type="ARBA" id="ARBA00022723"/>
    </source>
</evidence>
<reference evidence="6" key="1">
    <citation type="submission" date="2022-01" db="EMBL/GenBank/DDBJ databases">
        <authorList>
            <person name="King R."/>
        </authorList>
    </citation>
    <scope>NUCLEOTIDE SEQUENCE</scope>
</reference>
<evidence type="ECO:0000259" key="5">
    <source>
        <dbReference type="PROSITE" id="PS50865"/>
    </source>
</evidence>
<proteinExistence type="predicted"/>
<dbReference type="InterPro" id="IPR046824">
    <property type="entry name" value="Mss51-like_C"/>
</dbReference>
<evidence type="ECO:0000256" key="2">
    <source>
        <dbReference type="ARBA" id="ARBA00022771"/>
    </source>
</evidence>
<evidence type="ECO:0000256" key="3">
    <source>
        <dbReference type="ARBA" id="ARBA00022833"/>
    </source>
</evidence>
<dbReference type="Proteomes" id="UP001153636">
    <property type="component" value="Chromosome 12"/>
</dbReference>
<gene>
    <name evidence="6" type="ORF">PSYICH_LOCUS3113</name>
</gene>
<dbReference type="PROSITE" id="PS50865">
    <property type="entry name" value="ZF_MYND_2"/>
    <property type="match status" value="1"/>
</dbReference>
<dbReference type="GO" id="GO:0008270">
    <property type="term" value="F:zinc ion binding"/>
    <property type="evidence" value="ECO:0007669"/>
    <property type="project" value="UniProtKB-KW"/>
</dbReference>
<dbReference type="Pfam" id="PF01753">
    <property type="entry name" value="zf-MYND"/>
    <property type="match status" value="1"/>
</dbReference>
<keyword evidence="1" id="KW-0479">Metal-binding</keyword>
<dbReference type="PANTHER" id="PTHR28069:SF2">
    <property type="entry name" value="GH20023P"/>
    <property type="match status" value="1"/>
</dbReference>
<sequence length="443" mass="51727">MDNSDDFEPEVYNLVFHNNVCHVCKQTENLLRCSKCKTLVYCSKKHQKMDWKFHKEFCYAMTCVRNELRKDSIHTFEDFVEFRNSRGRYLKVVLNRELEPLEFIMCMSLRFCEICLAEDVQLDCPKCRNVFFCSEEHRNACIDHDKDCEELKLCMELTLSLFREGLGNTNFEVSEVPSSVQNLPNNILDLLALYDKNSVSCGHDLTQNILKLKCISPVASILYGLEKCGKLNNRLFHKNGLTIHIVGGDIYEMGLLWKEMCELIFHWITNLTELEYFIVGPELNHSGTTDKFTKQLCDNCKNRNVKVNCTFHTQLYHNIVNHLKKPDVVVCFNSGLHVNSMEFSTESSMEFPMESEKLPEHNWKDSIEFLVKKGVPLILTAYTLNEINDDIEELIEWNKDKKIEVSVKPHKNPFCDKKPLRDLYSQKEPIYYVNGYISVLNET</sequence>
<keyword evidence="3" id="KW-0862">Zinc</keyword>
<keyword evidence="7" id="KW-1185">Reference proteome</keyword>
<dbReference type="AlphaFoldDB" id="A0A9P0CMH0"/>
<dbReference type="EMBL" id="OV651824">
    <property type="protein sequence ID" value="CAH1102285.1"/>
    <property type="molecule type" value="Genomic_DNA"/>
</dbReference>
<dbReference type="OrthoDB" id="5282002at2759"/>
<evidence type="ECO:0000313" key="6">
    <source>
        <dbReference type="EMBL" id="CAH1102285.1"/>
    </source>
</evidence>
<evidence type="ECO:0000313" key="7">
    <source>
        <dbReference type="Proteomes" id="UP001153636"/>
    </source>
</evidence>
<dbReference type="SUPFAM" id="SSF144232">
    <property type="entry name" value="HIT/MYND zinc finger-like"/>
    <property type="match status" value="1"/>
</dbReference>
<dbReference type="PANTHER" id="PTHR28069">
    <property type="entry name" value="GH20023P"/>
    <property type="match status" value="1"/>
</dbReference>
<dbReference type="PROSITE" id="PS01360">
    <property type="entry name" value="ZF_MYND_1"/>
    <property type="match status" value="1"/>
</dbReference>
<feature type="domain" description="MYND-type" evidence="5">
    <location>
        <begin position="21"/>
        <end position="58"/>
    </location>
</feature>
<dbReference type="InterPro" id="IPR002893">
    <property type="entry name" value="Znf_MYND"/>
</dbReference>